<comment type="similarity">
    <text evidence="1">Belongs to the thioesterase family.</text>
</comment>
<sequence length="240" mass="28276">MTNTKSYFIPISKPKAKRRLFCFPFAGGLASYYLKFTKFIPEEVELVSIQYPRHLNLKNIQELVDFIYNEIKHLTSEIPFAFFGHSMGAIVAYELSKKMILQKDKLPLYLFISGRSAPTESKSSSNIHTLSEEDFIKKLMILNGLPPVFMKDRKKLQEFLPFIRNDIKLIETWHFSNHFPLDISFVLFNGNSDPEVNLNEINSWQLHTTRKIHSYIFKGDHFYLNNYIPEIIEIIFKIWK</sequence>
<dbReference type="SUPFAM" id="SSF53474">
    <property type="entry name" value="alpha/beta-Hydrolases"/>
    <property type="match status" value="1"/>
</dbReference>
<proteinExistence type="inferred from homology"/>
<keyword evidence="4" id="KW-1185">Reference proteome</keyword>
<reference evidence="3 4" key="1">
    <citation type="submission" date="2019-08" db="EMBL/GenBank/DDBJ databases">
        <title>Five species of Acinetobacter isolated from floral nectar and animal pollinators.</title>
        <authorList>
            <person name="Hendry T.A."/>
        </authorList>
    </citation>
    <scope>NUCLEOTIDE SEQUENCE [LARGE SCALE GENOMIC DNA]</scope>
    <source>
        <strain evidence="3 4">MD18.27</strain>
    </source>
</reference>
<dbReference type="Pfam" id="PF00975">
    <property type="entry name" value="Thioesterase"/>
    <property type="match status" value="1"/>
</dbReference>
<dbReference type="InterPro" id="IPR001031">
    <property type="entry name" value="Thioesterase"/>
</dbReference>
<gene>
    <name evidence="3" type="ORF">I2F25_12495</name>
</gene>
<name>A0ABU6DXD6_9GAMM</name>
<evidence type="ECO:0000256" key="1">
    <source>
        <dbReference type="ARBA" id="ARBA00007169"/>
    </source>
</evidence>
<dbReference type="Proteomes" id="UP001339883">
    <property type="component" value="Unassembled WGS sequence"/>
</dbReference>
<organism evidence="3 4">
    <name type="scientific">Acinetobacter pollinis</name>
    <dbReference type="NCBI Taxonomy" id="2605270"/>
    <lineage>
        <taxon>Bacteria</taxon>
        <taxon>Pseudomonadati</taxon>
        <taxon>Pseudomonadota</taxon>
        <taxon>Gammaproteobacteria</taxon>
        <taxon>Moraxellales</taxon>
        <taxon>Moraxellaceae</taxon>
        <taxon>Acinetobacter</taxon>
    </lineage>
</organism>
<evidence type="ECO:0000259" key="2">
    <source>
        <dbReference type="Pfam" id="PF00975"/>
    </source>
</evidence>
<dbReference type="EMBL" id="VTDN01000017">
    <property type="protein sequence ID" value="MEB5477844.1"/>
    <property type="molecule type" value="Genomic_DNA"/>
</dbReference>
<evidence type="ECO:0000313" key="4">
    <source>
        <dbReference type="Proteomes" id="UP001339883"/>
    </source>
</evidence>
<comment type="caution">
    <text evidence="3">The sequence shown here is derived from an EMBL/GenBank/DDBJ whole genome shotgun (WGS) entry which is preliminary data.</text>
</comment>
<accession>A0ABU6DXD6</accession>
<dbReference type="Gene3D" id="3.40.50.1820">
    <property type="entry name" value="alpha/beta hydrolase"/>
    <property type="match status" value="1"/>
</dbReference>
<dbReference type="PANTHER" id="PTHR11487:SF0">
    <property type="entry name" value="S-ACYL FATTY ACID SYNTHASE THIOESTERASE, MEDIUM CHAIN"/>
    <property type="match status" value="1"/>
</dbReference>
<evidence type="ECO:0000313" key="3">
    <source>
        <dbReference type="EMBL" id="MEB5477844.1"/>
    </source>
</evidence>
<dbReference type="InterPro" id="IPR012223">
    <property type="entry name" value="TEII"/>
</dbReference>
<dbReference type="PANTHER" id="PTHR11487">
    <property type="entry name" value="THIOESTERASE"/>
    <property type="match status" value="1"/>
</dbReference>
<protein>
    <submittedName>
        <fullName evidence="3">Thioesterase</fullName>
    </submittedName>
</protein>
<dbReference type="RefSeq" id="WP_325776227.1">
    <property type="nucleotide sequence ID" value="NZ_VTDN01000017.1"/>
</dbReference>
<feature type="domain" description="Thioesterase" evidence="2">
    <location>
        <begin position="18"/>
        <end position="237"/>
    </location>
</feature>
<dbReference type="InterPro" id="IPR029058">
    <property type="entry name" value="AB_hydrolase_fold"/>
</dbReference>